<dbReference type="RefSeq" id="WP_340340434.1">
    <property type="nucleotide sequence ID" value="NZ_JBBKZT010000001.1"/>
</dbReference>
<dbReference type="EMBL" id="JBBKZT010000001">
    <property type="protein sequence ID" value="MEJ8845255.1"/>
    <property type="molecule type" value="Genomic_DNA"/>
</dbReference>
<protein>
    <submittedName>
        <fullName evidence="3">Restriction endonuclease subunit S</fullName>
    </submittedName>
</protein>
<dbReference type="Gene3D" id="3.90.220.20">
    <property type="entry name" value="DNA methylase specificity domains"/>
    <property type="match status" value="1"/>
</dbReference>
<organism evidence="3 4">
    <name type="scientific">Variovorax rhizosphaerae</name>
    <dbReference type="NCBI Taxonomy" id="1836200"/>
    <lineage>
        <taxon>Bacteria</taxon>
        <taxon>Pseudomonadati</taxon>
        <taxon>Pseudomonadota</taxon>
        <taxon>Betaproteobacteria</taxon>
        <taxon>Burkholderiales</taxon>
        <taxon>Comamonadaceae</taxon>
        <taxon>Variovorax</taxon>
    </lineage>
</organism>
<keyword evidence="3" id="KW-0540">Nuclease</keyword>
<evidence type="ECO:0000256" key="1">
    <source>
        <dbReference type="ARBA" id="ARBA00022747"/>
    </source>
</evidence>
<keyword evidence="3" id="KW-0255">Endonuclease</keyword>
<accession>A0ABU8WEA1</accession>
<dbReference type="InterPro" id="IPR044946">
    <property type="entry name" value="Restrct_endonuc_typeI_TRD_sf"/>
</dbReference>
<name>A0ABU8WEA1_9BURK</name>
<keyword evidence="1" id="KW-0680">Restriction system</keyword>
<dbReference type="SUPFAM" id="SSF116734">
    <property type="entry name" value="DNA methylase specificity domain"/>
    <property type="match status" value="1"/>
</dbReference>
<dbReference type="Proteomes" id="UP001385892">
    <property type="component" value="Unassembled WGS sequence"/>
</dbReference>
<sequence length="215" mass="24095">MLHFNLIYICFMRHAAKQKLIDEVVVLQLGYPFRGSIQATPAGTVRVVQMRDTDPETGVNWSDTVRTELPGRKQADWLREGDILFASRGSRFYAVCLGMPPLSAVCSPQFFHLRVNPGGGVLPAFLAWQINQPPFQRQLLQAAEGSNQLSIRMSVFAGLTINVPSLADQRRVAALADMARQERSALRRLIRTREQQLESIAEHLAIAPRTTTEIQ</sequence>
<evidence type="ECO:0000256" key="2">
    <source>
        <dbReference type="ARBA" id="ARBA00023125"/>
    </source>
</evidence>
<comment type="caution">
    <text evidence="3">The sequence shown here is derived from an EMBL/GenBank/DDBJ whole genome shotgun (WGS) entry which is preliminary data.</text>
</comment>
<dbReference type="CDD" id="cd16961">
    <property type="entry name" value="RMtype1_S_TRD-CR_like"/>
    <property type="match status" value="1"/>
</dbReference>
<keyword evidence="2" id="KW-0238">DNA-binding</keyword>
<reference evidence="3 4" key="1">
    <citation type="submission" date="2024-03" db="EMBL/GenBank/DDBJ databases">
        <title>Novel species of the genus Variovorax.</title>
        <authorList>
            <person name="Liu Q."/>
            <person name="Xin Y.-H."/>
        </authorList>
    </citation>
    <scope>NUCLEOTIDE SEQUENCE [LARGE SCALE GENOMIC DNA]</scope>
    <source>
        <strain evidence="3 4">KACC 18900</strain>
    </source>
</reference>
<dbReference type="GO" id="GO:0004519">
    <property type="term" value="F:endonuclease activity"/>
    <property type="evidence" value="ECO:0007669"/>
    <property type="project" value="UniProtKB-KW"/>
</dbReference>
<evidence type="ECO:0000313" key="3">
    <source>
        <dbReference type="EMBL" id="MEJ8845255.1"/>
    </source>
</evidence>
<keyword evidence="4" id="KW-1185">Reference proteome</keyword>
<keyword evidence="3" id="KW-0378">Hydrolase</keyword>
<proteinExistence type="predicted"/>
<gene>
    <name evidence="3" type="ORF">WKW82_01240</name>
</gene>
<evidence type="ECO:0000313" key="4">
    <source>
        <dbReference type="Proteomes" id="UP001385892"/>
    </source>
</evidence>